<accession>A0ABY2N390</accession>
<sequence>MEEYSIFLKGIPHSIGPSSMEKETRGLQINSFTVYYLQLDDMGLTLKTEGLCFRTGDIRIWFGITDLYPTFPFPLVKGGAGVAQSYGPRSTTQGPWTWSNDTNTWLAFTSASATGSKGITRDESFRL</sequence>
<organism evidence="1 2">
    <name type="scientific">Leptospira stimsonii</name>
    <dbReference type="NCBI Taxonomy" id="2202203"/>
    <lineage>
        <taxon>Bacteria</taxon>
        <taxon>Pseudomonadati</taxon>
        <taxon>Spirochaetota</taxon>
        <taxon>Spirochaetia</taxon>
        <taxon>Leptospirales</taxon>
        <taxon>Leptospiraceae</taxon>
        <taxon>Leptospira</taxon>
    </lineage>
</organism>
<dbReference type="RefSeq" id="WP_135685158.1">
    <property type="nucleotide sequence ID" value="NZ_RQEQ01000006.1"/>
</dbReference>
<dbReference type="Proteomes" id="UP000297422">
    <property type="component" value="Unassembled WGS sequence"/>
</dbReference>
<reference evidence="2" key="1">
    <citation type="journal article" date="2019" name="PLoS Negl. Trop. Dis.">
        <title>Revisiting the worldwide diversity of Leptospira species in the environment.</title>
        <authorList>
            <person name="Vincent A.T."/>
            <person name="Schiettekatte O."/>
            <person name="Bourhy P."/>
            <person name="Veyrier F.J."/>
            <person name="Picardeau M."/>
        </authorList>
    </citation>
    <scope>NUCLEOTIDE SEQUENCE [LARGE SCALE GENOMIC DNA]</scope>
    <source>
        <strain evidence="2">201702407</strain>
    </source>
</reference>
<protein>
    <submittedName>
        <fullName evidence="1">Uncharacterized protein</fullName>
    </submittedName>
</protein>
<keyword evidence="2" id="KW-1185">Reference proteome</keyword>
<proteinExistence type="predicted"/>
<name>A0ABY2N390_9LEPT</name>
<evidence type="ECO:0000313" key="1">
    <source>
        <dbReference type="EMBL" id="TGM14931.1"/>
    </source>
</evidence>
<comment type="caution">
    <text evidence="1">The sequence shown here is derived from an EMBL/GenBank/DDBJ whole genome shotgun (WGS) entry which is preliminary data.</text>
</comment>
<gene>
    <name evidence="1" type="ORF">EHQ90_10665</name>
</gene>
<dbReference type="EMBL" id="RQGT01000071">
    <property type="protein sequence ID" value="TGM14931.1"/>
    <property type="molecule type" value="Genomic_DNA"/>
</dbReference>
<evidence type="ECO:0000313" key="2">
    <source>
        <dbReference type="Proteomes" id="UP000297422"/>
    </source>
</evidence>